<dbReference type="AlphaFoldDB" id="A0A251S9C7"/>
<proteinExistence type="predicted"/>
<keyword evidence="2" id="KW-1185">Reference proteome</keyword>
<name>A0A251S9C7_HELAN</name>
<organism evidence="1 2">
    <name type="scientific">Helianthus annuus</name>
    <name type="common">Common sunflower</name>
    <dbReference type="NCBI Taxonomy" id="4232"/>
    <lineage>
        <taxon>Eukaryota</taxon>
        <taxon>Viridiplantae</taxon>
        <taxon>Streptophyta</taxon>
        <taxon>Embryophyta</taxon>
        <taxon>Tracheophyta</taxon>
        <taxon>Spermatophyta</taxon>
        <taxon>Magnoliopsida</taxon>
        <taxon>eudicotyledons</taxon>
        <taxon>Gunneridae</taxon>
        <taxon>Pentapetalae</taxon>
        <taxon>asterids</taxon>
        <taxon>campanulids</taxon>
        <taxon>Asterales</taxon>
        <taxon>Asteraceae</taxon>
        <taxon>Asteroideae</taxon>
        <taxon>Heliantheae alliance</taxon>
        <taxon>Heliantheae</taxon>
        <taxon>Helianthus</taxon>
    </lineage>
</organism>
<dbReference type="InParanoid" id="A0A251S9C7"/>
<evidence type="ECO:0000313" key="1">
    <source>
        <dbReference type="EMBL" id="OTF95258.1"/>
    </source>
</evidence>
<accession>A0A251S9C7</accession>
<dbReference type="EMBL" id="CM007904">
    <property type="protein sequence ID" value="OTF95258.1"/>
    <property type="molecule type" value="Genomic_DNA"/>
</dbReference>
<gene>
    <name evidence="1" type="ORF">HannXRQ_Chr15g0481121</name>
</gene>
<evidence type="ECO:0000313" key="2">
    <source>
        <dbReference type="Proteomes" id="UP000215914"/>
    </source>
</evidence>
<dbReference type="Proteomes" id="UP000215914">
    <property type="component" value="Chromosome 15"/>
</dbReference>
<sequence>MASSLIFQHFLPILPPIQCIAYKEIFSQPNEQECNHSSMKFLLQADHGAVRV</sequence>
<reference evidence="2" key="1">
    <citation type="journal article" date="2017" name="Nature">
        <title>The sunflower genome provides insights into oil metabolism, flowering and Asterid evolution.</title>
        <authorList>
            <person name="Badouin H."/>
            <person name="Gouzy J."/>
            <person name="Grassa C.J."/>
            <person name="Murat F."/>
            <person name="Staton S.E."/>
            <person name="Cottret L."/>
            <person name="Lelandais-Briere C."/>
            <person name="Owens G.L."/>
            <person name="Carrere S."/>
            <person name="Mayjonade B."/>
            <person name="Legrand L."/>
            <person name="Gill N."/>
            <person name="Kane N.C."/>
            <person name="Bowers J.E."/>
            <person name="Hubner S."/>
            <person name="Bellec A."/>
            <person name="Berard A."/>
            <person name="Berges H."/>
            <person name="Blanchet N."/>
            <person name="Boniface M.C."/>
            <person name="Brunel D."/>
            <person name="Catrice O."/>
            <person name="Chaidir N."/>
            <person name="Claudel C."/>
            <person name="Donnadieu C."/>
            <person name="Faraut T."/>
            <person name="Fievet G."/>
            <person name="Helmstetter N."/>
            <person name="King M."/>
            <person name="Knapp S.J."/>
            <person name="Lai Z."/>
            <person name="Le Paslier M.C."/>
            <person name="Lippi Y."/>
            <person name="Lorenzon L."/>
            <person name="Mandel J.R."/>
            <person name="Marage G."/>
            <person name="Marchand G."/>
            <person name="Marquand E."/>
            <person name="Bret-Mestries E."/>
            <person name="Morien E."/>
            <person name="Nambeesan S."/>
            <person name="Nguyen T."/>
            <person name="Pegot-Espagnet P."/>
            <person name="Pouilly N."/>
            <person name="Raftis F."/>
            <person name="Sallet E."/>
            <person name="Schiex T."/>
            <person name="Thomas J."/>
            <person name="Vandecasteele C."/>
            <person name="Vares D."/>
            <person name="Vear F."/>
            <person name="Vautrin S."/>
            <person name="Crespi M."/>
            <person name="Mangin B."/>
            <person name="Burke J.M."/>
            <person name="Salse J."/>
            <person name="Munos S."/>
            <person name="Vincourt P."/>
            <person name="Rieseberg L.H."/>
            <person name="Langlade N.B."/>
        </authorList>
    </citation>
    <scope>NUCLEOTIDE SEQUENCE [LARGE SCALE GENOMIC DNA]</scope>
    <source>
        <strain evidence="2">cv. SF193</strain>
    </source>
</reference>
<protein>
    <submittedName>
        <fullName evidence="1">Uncharacterized protein</fullName>
    </submittedName>
</protein>